<protein>
    <submittedName>
        <fullName evidence="7">Bicarbonate transporter BicA</fullName>
    </submittedName>
</protein>
<feature type="transmembrane region" description="Helical" evidence="5">
    <location>
        <begin position="63"/>
        <end position="82"/>
    </location>
</feature>
<organism evidence="7 8">
    <name type="scientific">Mycobacterium simulans</name>
    <dbReference type="NCBI Taxonomy" id="627089"/>
    <lineage>
        <taxon>Bacteria</taxon>
        <taxon>Bacillati</taxon>
        <taxon>Actinomycetota</taxon>
        <taxon>Actinomycetes</taxon>
        <taxon>Mycobacteriales</taxon>
        <taxon>Mycobacteriaceae</taxon>
        <taxon>Mycobacterium</taxon>
    </lineage>
</organism>
<feature type="transmembrane region" description="Helical" evidence="5">
    <location>
        <begin position="375"/>
        <end position="403"/>
    </location>
</feature>
<dbReference type="InterPro" id="IPR011547">
    <property type="entry name" value="SLC26A/SulP_dom"/>
</dbReference>
<dbReference type="GO" id="GO:0055085">
    <property type="term" value="P:transmembrane transport"/>
    <property type="evidence" value="ECO:0007669"/>
    <property type="project" value="InterPro"/>
</dbReference>
<feature type="transmembrane region" description="Helical" evidence="5">
    <location>
        <begin position="188"/>
        <end position="206"/>
    </location>
</feature>
<feature type="transmembrane region" description="Helical" evidence="5">
    <location>
        <begin position="343"/>
        <end position="363"/>
    </location>
</feature>
<feature type="transmembrane region" description="Helical" evidence="5">
    <location>
        <begin position="102"/>
        <end position="124"/>
    </location>
</feature>
<evidence type="ECO:0000256" key="2">
    <source>
        <dbReference type="ARBA" id="ARBA00022692"/>
    </source>
</evidence>
<dbReference type="Pfam" id="PF01740">
    <property type="entry name" value="STAS"/>
    <property type="match status" value="1"/>
</dbReference>
<dbReference type="Pfam" id="PF00916">
    <property type="entry name" value="Sulfate_transp"/>
    <property type="match status" value="2"/>
</dbReference>
<comment type="caution">
    <text evidence="7">The sequence shown here is derived from an EMBL/GenBank/DDBJ whole genome shotgun (WGS) entry which is preliminary data.</text>
</comment>
<proteinExistence type="predicted"/>
<evidence type="ECO:0000256" key="1">
    <source>
        <dbReference type="ARBA" id="ARBA00004141"/>
    </source>
</evidence>
<dbReference type="InterPro" id="IPR002645">
    <property type="entry name" value="STAS_dom"/>
</dbReference>
<dbReference type="SUPFAM" id="SSF52091">
    <property type="entry name" value="SpoIIaa-like"/>
    <property type="match status" value="1"/>
</dbReference>
<feature type="transmembrane region" description="Helical" evidence="5">
    <location>
        <begin position="320"/>
        <end position="338"/>
    </location>
</feature>
<keyword evidence="4 5" id="KW-0472">Membrane</keyword>
<keyword evidence="3 5" id="KW-1133">Transmembrane helix</keyword>
<evidence type="ECO:0000256" key="5">
    <source>
        <dbReference type="SAM" id="Phobius"/>
    </source>
</evidence>
<feature type="transmembrane region" description="Helical" evidence="5">
    <location>
        <begin position="286"/>
        <end position="308"/>
    </location>
</feature>
<reference evidence="7 8" key="1">
    <citation type="submission" date="2017-10" db="EMBL/GenBank/DDBJ databases">
        <authorList>
            <consortium name="Urmite Genomes"/>
        </authorList>
    </citation>
    <scope>NUCLEOTIDE SEQUENCE [LARGE SCALE GENOMIC DNA]</scope>
    <source>
        <strain evidence="7 8">FB-527</strain>
    </source>
</reference>
<dbReference type="EMBL" id="OCTY01000002">
    <property type="protein sequence ID" value="SOJ55166.1"/>
    <property type="molecule type" value="Genomic_DNA"/>
</dbReference>
<feature type="transmembrane region" description="Helical" evidence="5">
    <location>
        <begin position="241"/>
        <end position="266"/>
    </location>
</feature>
<keyword evidence="2 5" id="KW-0812">Transmembrane</keyword>
<comment type="subcellular location">
    <subcellularLocation>
        <location evidence="1">Membrane</location>
        <topology evidence="1">Multi-pass membrane protein</topology>
    </subcellularLocation>
</comment>
<dbReference type="PANTHER" id="PTHR11814">
    <property type="entry name" value="SULFATE TRANSPORTER"/>
    <property type="match status" value="1"/>
</dbReference>
<dbReference type="PROSITE" id="PS50801">
    <property type="entry name" value="STAS"/>
    <property type="match status" value="1"/>
</dbReference>
<dbReference type="InterPro" id="IPR001902">
    <property type="entry name" value="SLC26A/SulP_fam"/>
</dbReference>
<dbReference type="Proteomes" id="UP000554965">
    <property type="component" value="Unassembled WGS sequence"/>
</dbReference>
<feature type="transmembrane region" description="Helical" evidence="5">
    <location>
        <begin position="163"/>
        <end position="181"/>
    </location>
</feature>
<keyword evidence="8" id="KW-1185">Reference proteome</keyword>
<evidence type="ECO:0000313" key="8">
    <source>
        <dbReference type="Proteomes" id="UP000554965"/>
    </source>
</evidence>
<evidence type="ECO:0000313" key="7">
    <source>
        <dbReference type="EMBL" id="SOJ55166.1"/>
    </source>
</evidence>
<gene>
    <name evidence="7" type="primary">bicA</name>
    <name evidence="7" type="ORF">MSIMFB_02654</name>
</gene>
<feature type="domain" description="STAS" evidence="6">
    <location>
        <begin position="410"/>
        <end position="512"/>
    </location>
</feature>
<name>A0A7Z7IMV7_9MYCO</name>
<dbReference type="CDD" id="cd07042">
    <property type="entry name" value="STAS_SulP_like_sulfate_transporter"/>
    <property type="match status" value="1"/>
</dbReference>
<accession>A0A7Z7IMV7</accession>
<feature type="transmembrane region" description="Helical" evidence="5">
    <location>
        <begin position="35"/>
        <end position="56"/>
    </location>
</feature>
<evidence type="ECO:0000259" key="6">
    <source>
        <dbReference type="PROSITE" id="PS50801"/>
    </source>
</evidence>
<evidence type="ECO:0000256" key="4">
    <source>
        <dbReference type="ARBA" id="ARBA00023136"/>
    </source>
</evidence>
<feature type="transmembrane region" description="Helical" evidence="5">
    <location>
        <begin position="136"/>
        <end position="157"/>
    </location>
</feature>
<evidence type="ECO:0000256" key="3">
    <source>
        <dbReference type="ARBA" id="ARBA00022989"/>
    </source>
</evidence>
<dbReference type="GO" id="GO:0016020">
    <property type="term" value="C:membrane"/>
    <property type="evidence" value="ECO:0007669"/>
    <property type="project" value="UniProtKB-SubCell"/>
</dbReference>
<dbReference type="InterPro" id="IPR036513">
    <property type="entry name" value="STAS_dom_sf"/>
</dbReference>
<sequence>MPVSLVGNSARSGSGSGSLGWKVLALVLERIARELLSGVAVAIVALPLAIAFGITATGTSQGALVGLYGAIFAGFFAAVFGGTPGQVTGPTGPITVVATATIAAHGLEAAFVAFIMAGIFQILFGVCRLGSLIRYIPLPVVSGFMGGIAIIIIMTQLDQVRRSFLLVLVTLALLLGSGRLVKAIPPSLIVLVLVTLTLPLVEPWVADVRIGPVWINRAVEYIGEIPEAMPSFESPEVSGSLVLQLLLSALAIALLGSIDSLLTSVVMDNITGTRHRSNKELIGQGLGNIASGLFGGLASAGATVRSVVNIRNGGRTAVSAATHSVVLFAFVAGLGAVVEHIPLAVLSGILILTAVGMFDWKAMRKAHVSPKGDVIVMFTTMIVTVLVDLTVGVLVGIVLSLIVHAFGSRQRKATVTQDDTGTYRIEGPLSFLSVDGVFKSLRNGHTEVSLDLEHVTYLDTSGTRALLYFIDHSEKDGVEVCIKQISPHVEDQLTALADNVQRDKLRTILESA</sequence>
<dbReference type="Gene3D" id="3.30.750.24">
    <property type="entry name" value="STAS domain"/>
    <property type="match status" value="1"/>
</dbReference>
<dbReference type="AlphaFoldDB" id="A0A7Z7IMV7"/>